<accession>A0A2T5YJ42</accession>
<name>A0A2T5YJ42_9BACT</name>
<protein>
    <submittedName>
        <fullName evidence="2">Putative secreted protein (Por secretion system target)</fullName>
    </submittedName>
</protein>
<dbReference type="NCBIfam" id="TIGR04183">
    <property type="entry name" value="Por_Secre_tail"/>
    <property type="match status" value="1"/>
</dbReference>
<dbReference type="InterPro" id="IPR013783">
    <property type="entry name" value="Ig-like_fold"/>
</dbReference>
<dbReference type="EMBL" id="QBKI01000004">
    <property type="protein sequence ID" value="PTX19316.1"/>
    <property type="molecule type" value="Genomic_DNA"/>
</dbReference>
<evidence type="ECO:0000259" key="1">
    <source>
        <dbReference type="Pfam" id="PF18962"/>
    </source>
</evidence>
<feature type="domain" description="Secretion system C-terminal sorting" evidence="1">
    <location>
        <begin position="211"/>
        <end position="280"/>
    </location>
</feature>
<dbReference type="AlphaFoldDB" id="A0A2T5YJ42"/>
<dbReference type="Proteomes" id="UP000244225">
    <property type="component" value="Unassembled WGS sequence"/>
</dbReference>
<reference evidence="2 3" key="1">
    <citation type="submission" date="2018-04" db="EMBL/GenBank/DDBJ databases">
        <title>Genomic Encyclopedia of Archaeal and Bacterial Type Strains, Phase II (KMG-II): from individual species to whole genera.</title>
        <authorList>
            <person name="Goeker M."/>
        </authorList>
    </citation>
    <scope>NUCLEOTIDE SEQUENCE [LARGE SCALE GENOMIC DNA]</scope>
    <source>
        <strain evidence="2 3">DSM 100162</strain>
    </source>
</reference>
<gene>
    <name evidence="2" type="ORF">C8N40_10446</name>
</gene>
<sequence length="288" mass="32652">MVLQEVLTSNGSINLVGQTTVEPGKQATYQVFSDMQNRGDAQSFRWYMIRNGLETVVGGNSEILEIPSVPNEEFYLRCDITPISGVCYDPTPLRIETTPINPLPVEIIYFTAVKQGNNVLLEWATASEENNTGFEVQVSQDGFNFRKLDFVPTRNGNTVIKQVYTFKDTENGKYGTRYYRLKQIDMDGQFEYFTTKAVSFGEVSNYSLKAFPNPFESEVNLELNADESGKLNVQVLDAMGRSVMTQQFEVSKGRSLEKIILWQSLPKGIYFVRTEMNGQANNFKLLKK</sequence>
<dbReference type="InterPro" id="IPR026444">
    <property type="entry name" value="Secre_tail"/>
</dbReference>
<proteinExistence type="predicted"/>
<dbReference type="Gene3D" id="2.60.40.10">
    <property type="entry name" value="Immunoglobulins"/>
    <property type="match status" value="1"/>
</dbReference>
<dbReference type="Pfam" id="PF18962">
    <property type="entry name" value="Por_Secre_tail"/>
    <property type="match status" value="1"/>
</dbReference>
<organism evidence="2 3">
    <name type="scientific">Pontibacter mucosus</name>
    <dbReference type="NCBI Taxonomy" id="1649266"/>
    <lineage>
        <taxon>Bacteria</taxon>
        <taxon>Pseudomonadati</taxon>
        <taxon>Bacteroidota</taxon>
        <taxon>Cytophagia</taxon>
        <taxon>Cytophagales</taxon>
        <taxon>Hymenobacteraceae</taxon>
        <taxon>Pontibacter</taxon>
    </lineage>
</organism>
<evidence type="ECO:0000313" key="2">
    <source>
        <dbReference type="EMBL" id="PTX19316.1"/>
    </source>
</evidence>
<evidence type="ECO:0000313" key="3">
    <source>
        <dbReference type="Proteomes" id="UP000244225"/>
    </source>
</evidence>
<keyword evidence="3" id="KW-1185">Reference proteome</keyword>
<comment type="caution">
    <text evidence="2">The sequence shown here is derived from an EMBL/GenBank/DDBJ whole genome shotgun (WGS) entry which is preliminary data.</text>
</comment>